<feature type="compositionally biased region" description="Basic and acidic residues" evidence="1">
    <location>
        <begin position="46"/>
        <end position="61"/>
    </location>
</feature>
<sequence length="61" mass="6811">MTIAERNIAIRMLMGGCGVAEVATAFHRACSTIRRLHQKYNTTATTKDRPRSGRPKILSDH</sequence>
<name>M2SBU1_COCSN</name>
<accession>M2SBU1</accession>
<dbReference type="GeneID" id="19139731"/>
<dbReference type="eggNOG" id="ENOG502SEWC">
    <property type="taxonomic scope" value="Eukaryota"/>
</dbReference>
<protein>
    <recommendedName>
        <fullName evidence="4">Transposase IS30-like HTH domain-containing protein</fullName>
    </recommendedName>
</protein>
<organism evidence="2 3">
    <name type="scientific">Cochliobolus sativus (strain ND90Pr / ATCC 201652)</name>
    <name type="common">Common root rot and spot blotch fungus</name>
    <name type="synonym">Bipolaris sorokiniana</name>
    <dbReference type="NCBI Taxonomy" id="665912"/>
    <lineage>
        <taxon>Eukaryota</taxon>
        <taxon>Fungi</taxon>
        <taxon>Dikarya</taxon>
        <taxon>Ascomycota</taxon>
        <taxon>Pezizomycotina</taxon>
        <taxon>Dothideomycetes</taxon>
        <taxon>Pleosporomycetidae</taxon>
        <taxon>Pleosporales</taxon>
        <taxon>Pleosporineae</taxon>
        <taxon>Pleosporaceae</taxon>
        <taxon>Bipolaris</taxon>
    </lineage>
</organism>
<dbReference type="OrthoDB" id="3687803at2759"/>
<gene>
    <name evidence="2" type="ORF">COCSADRAFT_40413</name>
</gene>
<evidence type="ECO:0008006" key="4">
    <source>
        <dbReference type="Google" id="ProtNLM"/>
    </source>
</evidence>
<dbReference type="HOGENOM" id="CLU_2928870_0_0_1"/>
<feature type="region of interest" description="Disordered" evidence="1">
    <location>
        <begin position="40"/>
        <end position="61"/>
    </location>
</feature>
<proteinExistence type="predicted"/>
<evidence type="ECO:0000256" key="1">
    <source>
        <dbReference type="SAM" id="MobiDB-lite"/>
    </source>
</evidence>
<dbReference type="KEGG" id="bsc:COCSADRAFT_40413"/>
<dbReference type="Proteomes" id="UP000016934">
    <property type="component" value="Unassembled WGS sequence"/>
</dbReference>
<reference evidence="2 3" key="1">
    <citation type="journal article" date="2012" name="PLoS Pathog.">
        <title>Diverse lifestyles and strategies of plant pathogenesis encoded in the genomes of eighteen Dothideomycetes fungi.</title>
        <authorList>
            <person name="Ohm R.A."/>
            <person name="Feau N."/>
            <person name="Henrissat B."/>
            <person name="Schoch C.L."/>
            <person name="Horwitz B.A."/>
            <person name="Barry K.W."/>
            <person name="Condon B.J."/>
            <person name="Copeland A.C."/>
            <person name="Dhillon B."/>
            <person name="Glaser F."/>
            <person name="Hesse C.N."/>
            <person name="Kosti I."/>
            <person name="LaButti K."/>
            <person name="Lindquist E.A."/>
            <person name="Lucas S."/>
            <person name="Salamov A.A."/>
            <person name="Bradshaw R.E."/>
            <person name="Ciuffetti L."/>
            <person name="Hamelin R.C."/>
            <person name="Kema G.H.J."/>
            <person name="Lawrence C."/>
            <person name="Scott J.A."/>
            <person name="Spatafora J.W."/>
            <person name="Turgeon B.G."/>
            <person name="de Wit P.J.G.M."/>
            <person name="Zhong S."/>
            <person name="Goodwin S.B."/>
            <person name="Grigoriev I.V."/>
        </authorList>
    </citation>
    <scope>NUCLEOTIDE SEQUENCE [LARGE SCALE GENOMIC DNA]</scope>
    <source>
        <strain evidence="3">ND90Pr / ATCC 201652</strain>
    </source>
</reference>
<dbReference type="OMA" id="IAIRMLM"/>
<reference evidence="3" key="2">
    <citation type="journal article" date="2013" name="PLoS Genet.">
        <title>Comparative genome structure, secondary metabolite, and effector coding capacity across Cochliobolus pathogens.</title>
        <authorList>
            <person name="Condon B.J."/>
            <person name="Leng Y."/>
            <person name="Wu D."/>
            <person name="Bushley K.E."/>
            <person name="Ohm R.A."/>
            <person name="Otillar R."/>
            <person name="Martin J."/>
            <person name="Schackwitz W."/>
            <person name="Grimwood J."/>
            <person name="MohdZainudin N."/>
            <person name="Xue C."/>
            <person name="Wang R."/>
            <person name="Manning V.A."/>
            <person name="Dhillon B."/>
            <person name="Tu Z.J."/>
            <person name="Steffenson B.J."/>
            <person name="Salamov A."/>
            <person name="Sun H."/>
            <person name="Lowry S."/>
            <person name="LaButti K."/>
            <person name="Han J."/>
            <person name="Copeland A."/>
            <person name="Lindquist E."/>
            <person name="Barry K."/>
            <person name="Schmutz J."/>
            <person name="Baker S.E."/>
            <person name="Ciuffetti L.M."/>
            <person name="Grigoriev I.V."/>
            <person name="Zhong S."/>
            <person name="Turgeon B.G."/>
        </authorList>
    </citation>
    <scope>NUCLEOTIDE SEQUENCE [LARGE SCALE GENOMIC DNA]</scope>
    <source>
        <strain evidence="3">ND90Pr / ATCC 201652</strain>
    </source>
</reference>
<dbReference type="EMBL" id="KB445651">
    <property type="protein sequence ID" value="EMD59960.1"/>
    <property type="molecule type" value="Genomic_DNA"/>
</dbReference>
<keyword evidence="3" id="KW-1185">Reference proteome</keyword>
<dbReference type="SUPFAM" id="SSF46689">
    <property type="entry name" value="Homeodomain-like"/>
    <property type="match status" value="1"/>
</dbReference>
<dbReference type="InterPro" id="IPR009057">
    <property type="entry name" value="Homeodomain-like_sf"/>
</dbReference>
<evidence type="ECO:0000313" key="3">
    <source>
        <dbReference type="Proteomes" id="UP000016934"/>
    </source>
</evidence>
<dbReference type="AlphaFoldDB" id="M2SBU1"/>
<evidence type="ECO:0000313" key="2">
    <source>
        <dbReference type="EMBL" id="EMD59960.1"/>
    </source>
</evidence>
<dbReference type="RefSeq" id="XP_007704076.1">
    <property type="nucleotide sequence ID" value="XM_007705886.1"/>
</dbReference>